<dbReference type="SMART" id="SM00867">
    <property type="entry name" value="YceI"/>
    <property type="match status" value="1"/>
</dbReference>
<protein>
    <submittedName>
        <fullName evidence="3">Polyisoprenoid-binding protein</fullName>
    </submittedName>
</protein>
<dbReference type="EMBL" id="NEFX01000010">
    <property type="protein sequence ID" value="OTW31332.1"/>
    <property type="molecule type" value="Genomic_DNA"/>
</dbReference>
<feature type="domain" description="Lipid/polyisoprenoid-binding YceI-like" evidence="2">
    <location>
        <begin position="3"/>
        <end position="168"/>
    </location>
</feature>
<reference evidence="3" key="2">
    <citation type="submission" date="2019-11" db="EMBL/GenBank/DDBJ databases">
        <title>Whole genome comparisons of Staphylococcus agnetis isolates from cattle and chickens.</title>
        <authorList>
            <person name="Rhoads D."/>
            <person name="Shwani A."/>
            <person name="Adkins P."/>
            <person name="Calcutt M."/>
            <person name="Middleton J."/>
        </authorList>
    </citation>
    <scope>NUCLEOTIDE SEQUENCE</scope>
    <source>
        <strain evidence="3">1387</strain>
    </source>
</reference>
<evidence type="ECO:0000313" key="5">
    <source>
        <dbReference type="Proteomes" id="UP000195208"/>
    </source>
</evidence>
<evidence type="ECO:0000313" key="4">
    <source>
        <dbReference type="EMBL" id="OTW31332.1"/>
    </source>
</evidence>
<dbReference type="RefSeq" id="WP_060552176.1">
    <property type="nucleotide sequence ID" value="NZ_CP009623.1"/>
</dbReference>
<dbReference type="OrthoDB" id="9811006at2"/>
<sequence>MAKYNFDQVHSTLDFSIKHLMVSKVKGTFDDYHVELTGDLNDLSTVEATVKIDVDSINTGNKDRDNHLKSADFFNTDENKEITFKTTKITEDSVTGELTIAGQTHEETFDFDFNGISVNPMSGGKVTGFSVSGKINREKYGVDFNQALETGGVMIGKDVKFEADAEFSVEE</sequence>
<organism evidence="3 6">
    <name type="scientific">Staphylococcus agnetis</name>
    <dbReference type="NCBI Taxonomy" id="985762"/>
    <lineage>
        <taxon>Bacteria</taxon>
        <taxon>Bacillati</taxon>
        <taxon>Bacillota</taxon>
        <taxon>Bacilli</taxon>
        <taxon>Bacillales</taxon>
        <taxon>Staphylococcaceae</taxon>
        <taxon>Staphylococcus</taxon>
    </lineage>
</organism>
<dbReference type="GeneID" id="57690529"/>
<dbReference type="InterPro" id="IPR036761">
    <property type="entry name" value="TTHA0802/YceI-like_sf"/>
</dbReference>
<reference evidence="4 5" key="1">
    <citation type="submission" date="2017-04" db="EMBL/GenBank/DDBJ databases">
        <title>Staphylococcus agnetis, a potential pathogen in the broiler production.</title>
        <authorList>
            <person name="Poulsen L."/>
        </authorList>
    </citation>
    <scope>NUCLEOTIDE SEQUENCE [LARGE SCALE GENOMIC DNA]</scope>
    <source>
        <strain evidence="4 5">723_310714_2_2_spleen</strain>
    </source>
</reference>
<dbReference type="Gene3D" id="2.40.128.110">
    <property type="entry name" value="Lipid/polyisoprenoid-binding, YceI-like"/>
    <property type="match status" value="1"/>
</dbReference>
<proteinExistence type="inferred from homology"/>
<dbReference type="InterPro" id="IPR007372">
    <property type="entry name" value="Lipid/polyisoprenoid-bd_YceI"/>
</dbReference>
<evidence type="ECO:0000259" key="2">
    <source>
        <dbReference type="SMART" id="SM00867"/>
    </source>
</evidence>
<evidence type="ECO:0000256" key="1">
    <source>
        <dbReference type="ARBA" id="ARBA00008812"/>
    </source>
</evidence>
<gene>
    <name evidence="4" type="ORF">B9M88_05235</name>
    <name evidence="3" type="ORF">GLV84_06380</name>
</gene>
<dbReference type="PANTHER" id="PTHR34406">
    <property type="entry name" value="PROTEIN YCEI"/>
    <property type="match status" value="1"/>
</dbReference>
<dbReference type="AlphaFoldDB" id="A0A2T4MH93"/>
<keyword evidence="5" id="KW-1185">Reference proteome</keyword>
<evidence type="ECO:0000313" key="6">
    <source>
        <dbReference type="Proteomes" id="UP000646308"/>
    </source>
</evidence>
<comment type="caution">
    <text evidence="3">The sequence shown here is derived from an EMBL/GenBank/DDBJ whole genome shotgun (WGS) entry which is preliminary data.</text>
</comment>
<dbReference type="PANTHER" id="PTHR34406:SF1">
    <property type="entry name" value="PROTEIN YCEI"/>
    <property type="match status" value="1"/>
</dbReference>
<dbReference type="EMBL" id="WMFL01000074">
    <property type="protein sequence ID" value="NJI02446.1"/>
    <property type="molecule type" value="Genomic_DNA"/>
</dbReference>
<dbReference type="KEGG" id="sagq:EP23_10140"/>
<accession>A0A2T4MH93</accession>
<name>A0A2T4MH93_9STAP</name>
<dbReference type="Proteomes" id="UP000646308">
    <property type="component" value="Unassembled WGS sequence"/>
</dbReference>
<dbReference type="Proteomes" id="UP000195208">
    <property type="component" value="Unassembled WGS sequence"/>
</dbReference>
<comment type="similarity">
    <text evidence="1">Belongs to the UPF0312 family.</text>
</comment>
<evidence type="ECO:0000313" key="3">
    <source>
        <dbReference type="EMBL" id="NJI02446.1"/>
    </source>
</evidence>
<dbReference type="Pfam" id="PF04264">
    <property type="entry name" value="YceI"/>
    <property type="match status" value="1"/>
</dbReference>
<dbReference type="SUPFAM" id="SSF101874">
    <property type="entry name" value="YceI-like"/>
    <property type="match status" value="1"/>
</dbReference>